<keyword evidence="2" id="KW-1185">Reference proteome</keyword>
<organism evidence="1 2">
    <name type="scientific">Gulo gulo</name>
    <name type="common">Wolverine</name>
    <name type="synonym">Gluton</name>
    <dbReference type="NCBI Taxonomy" id="48420"/>
    <lineage>
        <taxon>Eukaryota</taxon>
        <taxon>Metazoa</taxon>
        <taxon>Chordata</taxon>
        <taxon>Craniata</taxon>
        <taxon>Vertebrata</taxon>
        <taxon>Euteleostomi</taxon>
        <taxon>Mammalia</taxon>
        <taxon>Eutheria</taxon>
        <taxon>Laurasiatheria</taxon>
        <taxon>Carnivora</taxon>
        <taxon>Caniformia</taxon>
        <taxon>Musteloidea</taxon>
        <taxon>Mustelidae</taxon>
        <taxon>Guloninae</taxon>
        <taxon>Gulo</taxon>
    </lineage>
</organism>
<dbReference type="AlphaFoldDB" id="A0A9X9LIY9"/>
<dbReference type="Proteomes" id="UP000269945">
    <property type="component" value="Unassembled WGS sequence"/>
</dbReference>
<proteinExistence type="predicted"/>
<evidence type="ECO:0000313" key="1">
    <source>
        <dbReference type="EMBL" id="VCW69307.1"/>
    </source>
</evidence>
<name>A0A9X9LIY9_GULGU</name>
<reference evidence="1 2" key="1">
    <citation type="submission" date="2018-10" db="EMBL/GenBank/DDBJ databases">
        <authorList>
            <person name="Ekblom R."/>
            <person name="Jareborg N."/>
        </authorList>
    </citation>
    <scope>NUCLEOTIDE SEQUENCE [LARGE SCALE GENOMIC DNA]</scope>
    <source>
        <tissue evidence="1">Muscle</tissue>
    </source>
</reference>
<sequence length="119" mass="13391">MNLFKKKYIFSNQQDLVPKNISMSKFPTKVINLSPFDSQEEPYEYTSPHVIEPPKANRRTSRAGSAIYKAIQLPSLNKESSGHPKNSVSKKHVGFTNTLPAIISTTRKPIYEGKKITAI</sequence>
<evidence type="ECO:0000313" key="2">
    <source>
        <dbReference type="Proteomes" id="UP000269945"/>
    </source>
</evidence>
<dbReference type="EMBL" id="CYRY02004837">
    <property type="protein sequence ID" value="VCW69307.1"/>
    <property type="molecule type" value="Genomic_DNA"/>
</dbReference>
<comment type="caution">
    <text evidence="1">The sequence shown here is derived from an EMBL/GenBank/DDBJ whole genome shotgun (WGS) entry which is preliminary data.</text>
</comment>
<protein>
    <submittedName>
        <fullName evidence="1">Uncharacterized protein</fullName>
    </submittedName>
</protein>
<accession>A0A9X9LIY9</accession>
<gene>
    <name evidence="1" type="ORF">BN2614_LOCUS1</name>
</gene>